<feature type="compositionally biased region" description="Polar residues" evidence="1">
    <location>
        <begin position="465"/>
        <end position="496"/>
    </location>
</feature>
<organism evidence="2 3">
    <name type="scientific">Rotaria magnacalcarata</name>
    <dbReference type="NCBI Taxonomy" id="392030"/>
    <lineage>
        <taxon>Eukaryota</taxon>
        <taxon>Metazoa</taxon>
        <taxon>Spiralia</taxon>
        <taxon>Gnathifera</taxon>
        <taxon>Rotifera</taxon>
        <taxon>Eurotatoria</taxon>
        <taxon>Bdelloidea</taxon>
        <taxon>Philodinida</taxon>
        <taxon>Philodinidae</taxon>
        <taxon>Rotaria</taxon>
    </lineage>
</organism>
<feature type="compositionally biased region" description="Polar residues" evidence="1">
    <location>
        <begin position="163"/>
        <end position="190"/>
    </location>
</feature>
<reference evidence="2" key="1">
    <citation type="submission" date="2021-02" db="EMBL/GenBank/DDBJ databases">
        <authorList>
            <person name="Nowell W R."/>
        </authorList>
    </citation>
    <scope>NUCLEOTIDE SEQUENCE</scope>
</reference>
<sequence>MMYGRSPVLPFDHQDTHVTLSYDPEHSKKLNQFLLKLNEQAKINIIKNQERYKQRYDVNRSNPTYKIGDLVLCKTLNIRHEFDIRYEGLFKIIAQLTPKTFIIQHVKKSTLYRQLGIQNSHELEQSRLNIATTQLNTNRVAESAGIHAQNTQDFRPTPRPWPISSSIPHQQSVKLTVPEQTSTQSNAGTNTEEEQPEIKQSMCYFPPMFNRSKFLSLDLPQTNEASSTSAWSNPTTAPSSQNNQLFFPQAPTWQASNQQTVVETTTKLNDVNYTQDVENQQTQNDKESLNNEVFAQETENQQIVPASYESVLFEPDEWEGIPQPEYLSQNQNTESSASLNDTQIQTFPYTNEGFLTQEWLNQVPEVNIENNQHFFSGVPRQQAYHNVQQHQQFKTVNQPTTVETTTKSNEVTDKQDLENQQVQNEPEPWEEKPQPDATPSSELQSQNENVESSVTETSTATTNSPIESTQQVTINQNSFQQTQSWPHDQQLQNPTNPWINSESLKVDNTYNFNTRLYLPPQVQPWSPTGSFAANPFLVFPKVDDTARQVNSLFLIVKYSSFFFFKFIYEEFSKPYLQGWQPSLPFQQQQFHTYQYSTVPQPPTLGVIIDNNSR</sequence>
<gene>
    <name evidence="2" type="ORF">XDN619_LOCUS17740</name>
</gene>
<feature type="compositionally biased region" description="Polar residues" evidence="1">
    <location>
        <begin position="437"/>
        <end position="446"/>
    </location>
</feature>
<evidence type="ECO:0000256" key="1">
    <source>
        <dbReference type="SAM" id="MobiDB-lite"/>
    </source>
</evidence>
<feature type="compositionally biased region" description="Low complexity" evidence="1">
    <location>
        <begin position="385"/>
        <end position="406"/>
    </location>
</feature>
<feature type="region of interest" description="Disordered" evidence="1">
    <location>
        <begin position="385"/>
        <end position="496"/>
    </location>
</feature>
<evidence type="ECO:0000313" key="3">
    <source>
        <dbReference type="Proteomes" id="UP000663887"/>
    </source>
</evidence>
<dbReference type="EMBL" id="CAJNRG010007570">
    <property type="protein sequence ID" value="CAF2096184.1"/>
    <property type="molecule type" value="Genomic_DNA"/>
</dbReference>
<protein>
    <submittedName>
        <fullName evidence="2">Uncharacterized protein</fullName>
    </submittedName>
</protein>
<feature type="compositionally biased region" description="Low complexity" evidence="1">
    <location>
        <begin position="447"/>
        <end position="464"/>
    </location>
</feature>
<evidence type="ECO:0000313" key="2">
    <source>
        <dbReference type="EMBL" id="CAF2096184.1"/>
    </source>
</evidence>
<name>A0A816T4G4_9BILA</name>
<proteinExistence type="predicted"/>
<feature type="region of interest" description="Disordered" evidence="1">
    <location>
        <begin position="144"/>
        <end position="197"/>
    </location>
</feature>
<dbReference type="AlphaFoldDB" id="A0A816T4G4"/>
<accession>A0A816T4G4</accession>
<dbReference type="Proteomes" id="UP000663887">
    <property type="component" value="Unassembled WGS sequence"/>
</dbReference>
<comment type="caution">
    <text evidence="2">The sequence shown here is derived from an EMBL/GenBank/DDBJ whole genome shotgun (WGS) entry which is preliminary data.</text>
</comment>